<dbReference type="GO" id="GO:0005615">
    <property type="term" value="C:extracellular space"/>
    <property type="evidence" value="ECO:0007669"/>
    <property type="project" value="TreeGrafter"/>
</dbReference>
<comment type="caution">
    <text evidence="10">The sequence shown here is derived from an EMBL/GenBank/DDBJ whole genome shotgun (WGS) entry which is preliminary data.</text>
</comment>
<dbReference type="OrthoDB" id="3347322at2"/>
<keyword evidence="3" id="KW-0645">Protease</keyword>
<dbReference type="SUPFAM" id="SSF53187">
    <property type="entry name" value="Zn-dependent exopeptidases"/>
    <property type="match status" value="1"/>
</dbReference>
<name>A0A4R4XF26_9ACTN</name>
<organism evidence="10 11">
    <name type="scientific">Kribbella turkmenica</name>
    <dbReference type="NCBI Taxonomy" id="2530375"/>
    <lineage>
        <taxon>Bacteria</taxon>
        <taxon>Bacillati</taxon>
        <taxon>Actinomycetota</taxon>
        <taxon>Actinomycetes</taxon>
        <taxon>Propionibacteriales</taxon>
        <taxon>Kribbellaceae</taxon>
        <taxon>Kribbella</taxon>
    </lineage>
</organism>
<evidence type="ECO:0000256" key="6">
    <source>
        <dbReference type="ARBA" id="ARBA00023049"/>
    </source>
</evidence>
<dbReference type="GO" id="GO:0004181">
    <property type="term" value="F:metallocarboxypeptidase activity"/>
    <property type="evidence" value="ECO:0007669"/>
    <property type="project" value="InterPro"/>
</dbReference>
<dbReference type="PANTHER" id="PTHR11705:SF143">
    <property type="entry name" value="SLL0236 PROTEIN"/>
    <property type="match status" value="1"/>
</dbReference>
<proteinExistence type="inferred from homology"/>
<feature type="signal peptide" evidence="8">
    <location>
        <begin position="1"/>
        <end position="21"/>
    </location>
</feature>
<evidence type="ECO:0000313" key="10">
    <source>
        <dbReference type="EMBL" id="TDD29315.1"/>
    </source>
</evidence>
<dbReference type="Gene3D" id="3.40.630.10">
    <property type="entry name" value="Zn peptidases"/>
    <property type="match status" value="1"/>
</dbReference>
<sequence length="341" mass="37156">MRRLVSAFLVFGLALASTATAAADPQTIPNGPWVQDSQQVRLERLHSYDEMVKALRQIQRQSKGRVSLETVGRSNEGRDLYLAKVGTGPTKVLYITQQHGNEPLGTEAALQLLQRLGNGGAGWDAILRKVTLLVIPKVNPDGSERFQRQNHDPDCSGAFCTPGVGFDVNRWHDPAVAPEDNPVPEAAAVQRVAIRYQPAMVVDYHHQGSYRSDDGDLITTSIFWPNHPDAPAPAVALSRQMCLAIFDTLMHYGFAEVSQYPGTLPRGIARNSYGIRGAGSVLVEMRGDIGQKSSGMLVRTAYATMGALLESVAEGTVFTLDPARADEIPLRGDFVDDPHEE</sequence>
<dbReference type="GO" id="GO:0008270">
    <property type="term" value="F:zinc ion binding"/>
    <property type="evidence" value="ECO:0007669"/>
    <property type="project" value="InterPro"/>
</dbReference>
<feature type="domain" description="Peptidase M14" evidence="9">
    <location>
        <begin position="44"/>
        <end position="309"/>
    </location>
</feature>
<dbReference type="AlphaFoldDB" id="A0A4R4XF26"/>
<dbReference type="Pfam" id="PF00246">
    <property type="entry name" value="Peptidase_M14"/>
    <property type="match status" value="1"/>
</dbReference>
<feature type="active site" description="Proton donor/acceptor" evidence="7">
    <location>
        <position position="284"/>
    </location>
</feature>
<evidence type="ECO:0000313" key="11">
    <source>
        <dbReference type="Proteomes" id="UP000295172"/>
    </source>
</evidence>
<comment type="cofactor">
    <cofactor evidence="1">
        <name>Zn(2+)</name>
        <dbReference type="ChEBI" id="CHEBI:29105"/>
    </cofactor>
</comment>
<keyword evidence="6" id="KW-0482">Metalloprotease</keyword>
<evidence type="ECO:0000256" key="3">
    <source>
        <dbReference type="ARBA" id="ARBA00022670"/>
    </source>
</evidence>
<dbReference type="EMBL" id="SMKR01000012">
    <property type="protein sequence ID" value="TDD29315.1"/>
    <property type="molecule type" value="Genomic_DNA"/>
</dbReference>
<keyword evidence="5" id="KW-0862">Zinc</keyword>
<reference evidence="10 11" key="1">
    <citation type="submission" date="2019-02" db="EMBL/GenBank/DDBJ databases">
        <title>Draft genome sequences of novel Actinobacteria.</title>
        <authorList>
            <person name="Sahin N."/>
            <person name="Ay H."/>
            <person name="Saygin H."/>
        </authorList>
    </citation>
    <scope>NUCLEOTIDE SEQUENCE [LARGE SCALE GENOMIC DNA]</scope>
    <source>
        <strain evidence="10 11">16K104</strain>
    </source>
</reference>
<feature type="chain" id="PRO_5038930675" evidence="8">
    <location>
        <begin position="22"/>
        <end position="341"/>
    </location>
</feature>
<dbReference type="SMART" id="SM00631">
    <property type="entry name" value="Zn_pept"/>
    <property type="match status" value="1"/>
</dbReference>
<evidence type="ECO:0000256" key="7">
    <source>
        <dbReference type="PROSITE-ProRule" id="PRU01379"/>
    </source>
</evidence>
<dbReference type="RefSeq" id="WP_132316569.1">
    <property type="nucleotide sequence ID" value="NZ_SMKR01000012.1"/>
</dbReference>
<dbReference type="GO" id="GO:0006508">
    <property type="term" value="P:proteolysis"/>
    <property type="evidence" value="ECO:0007669"/>
    <property type="project" value="UniProtKB-KW"/>
</dbReference>
<evidence type="ECO:0000256" key="4">
    <source>
        <dbReference type="ARBA" id="ARBA00022801"/>
    </source>
</evidence>
<evidence type="ECO:0000259" key="9">
    <source>
        <dbReference type="PROSITE" id="PS52035"/>
    </source>
</evidence>
<dbReference type="PANTHER" id="PTHR11705">
    <property type="entry name" value="PROTEASE FAMILY M14 CARBOXYPEPTIDASE A,B"/>
    <property type="match status" value="1"/>
</dbReference>
<keyword evidence="8" id="KW-0732">Signal</keyword>
<dbReference type="PROSITE" id="PS52035">
    <property type="entry name" value="PEPTIDASE_M14"/>
    <property type="match status" value="1"/>
</dbReference>
<gene>
    <name evidence="10" type="ORF">E1218_04585</name>
</gene>
<evidence type="ECO:0000256" key="8">
    <source>
        <dbReference type="SAM" id="SignalP"/>
    </source>
</evidence>
<keyword evidence="11" id="KW-1185">Reference proteome</keyword>
<protein>
    <submittedName>
        <fullName evidence="10">Peptidase M14</fullName>
    </submittedName>
</protein>
<dbReference type="Proteomes" id="UP000295172">
    <property type="component" value="Unassembled WGS sequence"/>
</dbReference>
<comment type="similarity">
    <text evidence="2 7">Belongs to the peptidase M14 family.</text>
</comment>
<dbReference type="InterPro" id="IPR000834">
    <property type="entry name" value="Peptidase_M14"/>
</dbReference>
<keyword evidence="4" id="KW-0378">Hydrolase</keyword>
<evidence type="ECO:0000256" key="2">
    <source>
        <dbReference type="ARBA" id="ARBA00005988"/>
    </source>
</evidence>
<evidence type="ECO:0000256" key="5">
    <source>
        <dbReference type="ARBA" id="ARBA00022833"/>
    </source>
</evidence>
<evidence type="ECO:0000256" key="1">
    <source>
        <dbReference type="ARBA" id="ARBA00001947"/>
    </source>
</evidence>
<accession>A0A4R4XF26</accession>